<evidence type="ECO:0000259" key="2">
    <source>
        <dbReference type="Pfam" id="PF13699"/>
    </source>
</evidence>
<feature type="compositionally biased region" description="Basic and acidic residues" evidence="1">
    <location>
        <begin position="13"/>
        <end position="34"/>
    </location>
</feature>
<dbReference type="Pfam" id="PF13699">
    <property type="entry name" value="eCIS_core"/>
    <property type="match status" value="1"/>
</dbReference>
<evidence type="ECO:0000256" key="1">
    <source>
        <dbReference type="SAM" id="MobiDB-lite"/>
    </source>
</evidence>
<organism evidence="3 4">
    <name type="scientific">Seohaeicola nanhaiensis</name>
    <dbReference type="NCBI Taxonomy" id="1387282"/>
    <lineage>
        <taxon>Bacteria</taxon>
        <taxon>Pseudomonadati</taxon>
        <taxon>Pseudomonadota</taxon>
        <taxon>Alphaproteobacteria</taxon>
        <taxon>Rhodobacterales</taxon>
        <taxon>Roseobacteraceae</taxon>
        <taxon>Seohaeicola</taxon>
    </lineage>
</organism>
<keyword evidence="4" id="KW-1185">Reference proteome</keyword>
<name>A0ABV9KIK2_9RHOB</name>
<feature type="domain" description="eCIS core" evidence="2">
    <location>
        <begin position="35"/>
        <end position="91"/>
    </location>
</feature>
<dbReference type="Proteomes" id="UP001595973">
    <property type="component" value="Unassembled WGS sequence"/>
</dbReference>
<evidence type="ECO:0000313" key="4">
    <source>
        <dbReference type="Proteomes" id="UP001595973"/>
    </source>
</evidence>
<reference evidence="4" key="1">
    <citation type="journal article" date="2019" name="Int. J. Syst. Evol. Microbiol.">
        <title>The Global Catalogue of Microorganisms (GCM) 10K type strain sequencing project: providing services to taxonomists for standard genome sequencing and annotation.</title>
        <authorList>
            <consortium name="The Broad Institute Genomics Platform"/>
            <consortium name="The Broad Institute Genome Sequencing Center for Infectious Disease"/>
            <person name="Wu L."/>
            <person name="Ma J."/>
        </authorList>
    </citation>
    <scope>NUCLEOTIDE SEQUENCE [LARGE SCALE GENOMIC DNA]</scope>
    <source>
        <strain evidence="4">CGMCC 4.7283</strain>
    </source>
</reference>
<dbReference type="EMBL" id="JBHSGI010000024">
    <property type="protein sequence ID" value="MFC4669774.1"/>
    <property type="molecule type" value="Genomic_DNA"/>
</dbReference>
<sequence length="123" mass="14049">MSKDDVIQMAQSREGKKARMKKLETEPSGTREKKLPKEVKEGLEEHFGVKLNKVRVHTGGNIKDICRELKTKAFCIDQNLYFAKTSDAKNSEMLTNQLTQVIQLFNDKVKKKTKQGRALIGKK</sequence>
<feature type="region of interest" description="Disordered" evidence="1">
    <location>
        <begin position="1"/>
        <end position="34"/>
    </location>
</feature>
<protein>
    <submittedName>
        <fullName evidence="3">DUF4157 domain-containing protein</fullName>
    </submittedName>
</protein>
<dbReference type="RefSeq" id="WP_380718187.1">
    <property type="nucleotide sequence ID" value="NZ_JBHSGI010000024.1"/>
</dbReference>
<gene>
    <name evidence="3" type="ORF">ACFO5X_14515</name>
</gene>
<dbReference type="InterPro" id="IPR025295">
    <property type="entry name" value="eCIS_core_dom"/>
</dbReference>
<comment type="caution">
    <text evidence="3">The sequence shown here is derived from an EMBL/GenBank/DDBJ whole genome shotgun (WGS) entry which is preliminary data.</text>
</comment>
<accession>A0ABV9KIK2</accession>
<proteinExistence type="predicted"/>
<evidence type="ECO:0000313" key="3">
    <source>
        <dbReference type="EMBL" id="MFC4669774.1"/>
    </source>
</evidence>